<comment type="caution">
    <text evidence="1">The sequence shown here is derived from an EMBL/GenBank/DDBJ whole genome shotgun (WGS) entry which is preliminary data.</text>
</comment>
<dbReference type="EMBL" id="MFKF01000430">
    <property type="protein sequence ID" value="OGG43599.1"/>
    <property type="molecule type" value="Genomic_DNA"/>
</dbReference>
<sequence length="257" mass="26522">MGGETPLPVRATDEGLPAALWTIDSVAVFAPADDGVNVTVTVCAAAPALTVNDVGLTVNIVVSAVPTRAMEKIIRAALPVFPTVKVFWEEDPTVVLSIVREVTEMLITGVGAVVPLPVKATEEGLPAALWAIDSEADLAPAEVGANVTVTVCAGPPALTVKVVGLTVNCEASVPETVMPVTLRTELPVLETVKVAVPEDPTFVLSIAREITDSLINAKPTPVPDRDTDVGLPAALWAMDSVAVFAPVEVGANVTVIV</sequence>
<evidence type="ECO:0000313" key="1">
    <source>
        <dbReference type="EMBL" id="OGG43599.1"/>
    </source>
</evidence>
<gene>
    <name evidence="1" type="ORF">A3F84_24065</name>
</gene>
<dbReference type="Proteomes" id="UP000178606">
    <property type="component" value="Unassembled WGS sequence"/>
</dbReference>
<reference evidence="1 2" key="1">
    <citation type="journal article" date="2016" name="Nat. Commun.">
        <title>Thousands of microbial genomes shed light on interconnected biogeochemical processes in an aquifer system.</title>
        <authorList>
            <person name="Anantharaman K."/>
            <person name="Brown C.T."/>
            <person name="Hug L.A."/>
            <person name="Sharon I."/>
            <person name="Castelle C.J."/>
            <person name="Probst A.J."/>
            <person name="Thomas B.C."/>
            <person name="Singh A."/>
            <person name="Wilkins M.J."/>
            <person name="Karaoz U."/>
            <person name="Brodie E.L."/>
            <person name="Williams K.H."/>
            <person name="Hubbard S.S."/>
            <person name="Banfield J.F."/>
        </authorList>
    </citation>
    <scope>NUCLEOTIDE SEQUENCE [LARGE SCALE GENOMIC DNA]</scope>
    <source>
        <strain evidence="2">RIFCSPLOWO2_12_FULL_64_10</strain>
    </source>
</reference>
<evidence type="ECO:0000313" key="2">
    <source>
        <dbReference type="Proteomes" id="UP000178606"/>
    </source>
</evidence>
<accession>A0A1F6C331</accession>
<name>A0A1F6C331_HANXR</name>
<organism evidence="1 2">
    <name type="scientific">Handelsmanbacteria sp. (strain RIFCSPLOWO2_12_FULL_64_10)</name>
    <dbReference type="NCBI Taxonomy" id="1817868"/>
    <lineage>
        <taxon>Bacteria</taxon>
        <taxon>Candidatus Handelsmaniibacteriota</taxon>
    </lineage>
</organism>
<proteinExistence type="predicted"/>
<dbReference type="AlphaFoldDB" id="A0A1F6C331"/>
<protein>
    <submittedName>
        <fullName evidence="1">Uncharacterized protein</fullName>
    </submittedName>
</protein>